<comment type="caution">
    <text evidence="2">The sequence shown here is derived from an EMBL/GenBank/DDBJ whole genome shotgun (WGS) entry which is preliminary data.</text>
</comment>
<dbReference type="RefSeq" id="XP_056485899.1">
    <property type="nucleotide sequence ID" value="XM_056635279.1"/>
</dbReference>
<dbReference type="GeneID" id="81374259"/>
<gene>
    <name evidence="2" type="ORF">N7509_010642</name>
</gene>
<feature type="compositionally biased region" description="Polar residues" evidence="1">
    <location>
        <begin position="278"/>
        <end position="299"/>
    </location>
</feature>
<reference evidence="2" key="1">
    <citation type="submission" date="2022-12" db="EMBL/GenBank/DDBJ databases">
        <authorList>
            <person name="Petersen C."/>
        </authorList>
    </citation>
    <scope>NUCLEOTIDE SEQUENCE</scope>
    <source>
        <strain evidence="2">IBT 29677</strain>
    </source>
</reference>
<accession>A0A9X0B4U2</accession>
<dbReference type="EMBL" id="JAPZBU010000009">
    <property type="protein sequence ID" value="KAJ5388101.1"/>
    <property type="molecule type" value="Genomic_DNA"/>
</dbReference>
<reference evidence="2" key="2">
    <citation type="journal article" date="2023" name="IMA Fungus">
        <title>Comparative genomic study of the Penicillium genus elucidates a diverse pangenome and 15 lateral gene transfer events.</title>
        <authorList>
            <person name="Petersen C."/>
            <person name="Sorensen T."/>
            <person name="Nielsen M.R."/>
            <person name="Sondergaard T.E."/>
            <person name="Sorensen J.L."/>
            <person name="Fitzpatrick D.A."/>
            <person name="Frisvad J.C."/>
            <person name="Nielsen K.L."/>
        </authorList>
    </citation>
    <scope>NUCLEOTIDE SEQUENCE</scope>
    <source>
        <strain evidence="2">IBT 29677</strain>
    </source>
</reference>
<evidence type="ECO:0000313" key="3">
    <source>
        <dbReference type="Proteomes" id="UP001147747"/>
    </source>
</evidence>
<feature type="region of interest" description="Disordered" evidence="1">
    <location>
        <begin position="196"/>
        <end position="312"/>
    </location>
</feature>
<feature type="compositionally biased region" description="Low complexity" evidence="1">
    <location>
        <begin position="300"/>
        <end position="312"/>
    </location>
</feature>
<feature type="compositionally biased region" description="Low complexity" evidence="1">
    <location>
        <begin position="235"/>
        <end position="250"/>
    </location>
</feature>
<sequence>MFPILLRPLPLESGRESPVDEPCMLQIEPIHQVFLNFYAAISYELLGQAAHLYSSMKISFLNAALDCFTNCDAVLPEPMPLPKLPAIEKTLPPSSPPVYYPSTPRTPRCSLLSFDGGLFQSPRRDSLVRSITRLIDISLWDFEEDDPFMSDNEKGRENPFMLSLSPLARNLATKAEKDRLFRVMCSPTRISAAKIKEPVKRSTTTTLIPSPLRVRKIPEELGPRLTKPRSFENISSSGSSPKSLGRSSNRPRPPPLPLRIIPATKLNIDAQKGDIKSVPTSNMKTSLSSGDHNVQTSRKTTAPAEPTEEMTPARAARVVRHNRRIETLRSQITININSIQQHVDHVLNIQRARRSRQMQRSISFWSFDPIKSRSDDDEGEVGAGKDREPILDEFGNFLVKETKAQRIARLRSEGWKTVGLRSPRSTWKGSRYYQEFCTMVMNEMYLDQ</sequence>
<proteinExistence type="predicted"/>
<dbReference type="Proteomes" id="UP001147747">
    <property type="component" value="Unassembled WGS sequence"/>
</dbReference>
<dbReference type="OrthoDB" id="3641178at2759"/>
<keyword evidence="3" id="KW-1185">Reference proteome</keyword>
<evidence type="ECO:0000313" key="2">
    <source>
        <dbReference type="EMBL" id="KAJ5388101.1"/>
    </source>
</evidence>
<dbReference type="AlphaFoldDB" id="A0A9X0B4U2"/>
<organism evidence="2 3">
    <name type="scientific">Penicillium cosmopolitanum</name>
    <dbReference type="NCBI Taxonomy" id="1131564"/>
    <lineage>
        <taxon>Eukaryota</taxon>
        <taxon>Fungi</taxon>
        <taxon>Dikarya</taxon>
        <taxon>Ascomycota</taxon>
        <taxon>Pezizomycotina</taxon>
        <taxon>Eurotiomycetes</taxon>
        <taxon>Eurotiomycetidae</taxon>
        <taxon>Eurotiales</taxon>
        <taxon>Aspergillaceae</taxon>
        <taxon>Penicillium</taxon>
    </lineage>
</organism>
<name>A0A9X0B4U2_9EURO</name>
<evidence type="ECO:0000256" key="1">
    <source>
        <dbReference type="SAM" id="MobiDB-lite"/>
    </source>
</evidence>
<protein>
    <submittedName>
        <fullName evidence="2">Uncharacterized protein</fullName>
    </submittedName>
</protein>